<organism evidence="1 2">
    <name type="scientific">Faecalibacterium langellae</name>
    <dbReference type="NCBI Taxonomy" id="3435293"/>
    <lineage>
        <taxon>Bacteria</taxon>
        <taxon>Bacillati</taxon>
        <taxon>Bacillota</taxon>
        <taxon>Clostridia</taxon>
        <taxon>Eubacteriales</taxon>
        <taxon>Oscillospiraceae</taxon>
        <taxon>Faecalibacterium</taxon>
    </lineage>
</organism>
<dbReference type="Proteomes" id="UP000220752">
    <property type="component" value="Unassembled WGS sequence"/>
</dbReference>
<reference evidence="1 2" key="1">
    <citation type="journal article" date="2017" name="Front. Microbiol.">
        <title>New Insights into the Diversity of the Genus Faecalibacterium.</title>
        <authorList>
            <person name="Benevides L."/>
            <person name="Burman S."/>
            <person name="Martin R."/>
            <person name="Robert V."/>
            <person name="Thomas M."/>
            <person name="Miquel S."/>
            <person name="Chain F."/>
            <person name="Sokol H."/>
            <person name="Bermudez-Humaran L.G."/>
            <person name="Morrison M."/>
            <person name="Langella P."/>
            <person name="Azevedo V.A."/>
            <person name="Chatel J.M."/>
            <person name="Soares S."/>
        </authorList>
    </citation>
    <scope>NUCLEOTIDE SEQUENCE [LARGE SCALE GENOMIC DNA]</scope>
    <source>
        <strain evidence="2">CNCM I-4540</strain>
    </source>
</reference>
<protein>
    <submittedName>
        <fullName evidence="1">Uncharacterized protein</fullName>
    </submittedName>
</protein>
<name>A0A2A6ZAL8_9FIRM</name>
<dbReference type="AlphaFoldDB" id="A0A2A6ZAL8"/>
<accession>A0A2A6ZAL8</accession>
<evidence type="ECO:0000313" key="1">
    <source>
        <dbReference type="EMBL" id="PDX58413.1"/>
    </source>
</evidence>
<comment type="caution">
    <text evidence="1">The sequence shown here is derived from an EMBL/GenBank/DDBJ whole genome shotgun (WGS) entry which is preliminary data.</text>
</comment>
<dbReference type="EMBL" id="NMTQ01000031">
    <property type="protein sequence ID" value="PDX58413.1"/>
    <property type="molecule type" value="Genomic_DNA"/>
</dbReference>
<sequence length="171" mass="19328">MNANINYDEIPDTSAVQEDLLAALSSQHVTVHTNEEPDFDYMENGDVAFVVKNPHNDENLLIELGGEFSLFFGLWHGQYKAVEYDYDRMKKDIAAILAGNAGVLSLYVDGRWQGSTLSPEKVSADADMEKLLERCWQKQEPKEKLLAQGGRVELLYWDPAENKSFMIPAKN</sequence>
<evidence type="ECO:0000313" key="2">
    <source>
        <dbReference type="Proteomes" id="UP000220752"/>
    </source>
</evidence>
<gene>
    <name evidence="1" type="ORF">CGS46_08740</name>
</gene>
<proteinExistence type="predicted"/>
<keyword evidence="2" id="KW-1185">Reference proteome</keyword>